<dbReference type="Pfam" id="PF13456">
    <property type="entry name" value="RVT_3"/>
    <property type="match status" value="1"/>
</dbReference>
<dbReference type="GO" id="GO:0003676">
    <property type="term" value="F:nucleic acid binding"/>
    <property type="evidence" value="ECO:0007669"/>
    <property type="project" value="InterPro"/>
</dbReference>
<evidence type="ECO:0000313" key="2">
    <source>
        <dbReference type="EMBL" id="GAA0175759.1"/>
    </source>
</evidence>
<dbReference type="InterPro" id="IPR012337">
    <property type="entry name" value="RNaseH-like_sf"/>
</dbReference>
<proteinExistence type="predicted"/>
<dbReference type="PANTHER" id="PTHR48475">
    <property type="entry name" value="RIBONUCLEASE H"/>
    <property type="match status" value="1"/>
</dbReference>
<dbReference type="SUPFAM" id="SSF53098">
    <property type="entry name" value="Ribonuclease H-like"/>
    <property type="match status" value="1"/>
</dbReference>
<reference evidence="2 3" key="1">
    <citation type="submission" date="2024-01" db="EMBL/GenBank/DDBJ databases">
        <title>The complete chloroplast genome sequence of Lithospermum erythrorhizon: insights into the phylogenetic relationship among Boraginaceae species and the maternal lineages of purple gromwells.</title>
        <authorList>
            <person name="Okada T."/>
            <person name="Watanabe K."/>
        </authorList>
    </citation>
    <scope>NUCLEOTIDE SEQUENCE [LARGE SCALE GENOMIC DNA]</scope>
</reference>
<dbReference type="AlphaFoldDB" id="A0AAV3RH91"/>
<dbReference type="InterPro" id="IPR036397">
    <property type="entry name" value="RNaseH_sf"/>
</dbReference>
<dbReference type="EMBL" id="BAABME010009767">
    <property type="protein sequence ID" value="GAA0175759.1"/>
    <property type="molecule type" value="Genomic_DNA"/>
</dbReference>
<dbReference type="GO" id="GO:0004523">
    <property type="term" value="F:RNA-DNA hybrid ribonuclease activity"/>
    <property type="evidence" value="ECO:0007669"/>
    <property type="project" value="InterPro"/>
</dbReference>
<comment type="caution">
    <text evidence="2">The sequence shown here is derived from an EMBL/GenBank/DDBJ whole genome shotgun (WGS) entry which is preliminary data.</text>
</comment>
<evidence type="ECO:0000313" key="3">
    <source>
        <dbReference type="Proteomes" id="UP001454036"/>
    </source>
</evidence>
<feature type="domain" description="RNase H type-1" evidence="1">
    <location>
        <begin position="39"/>
        <end position="91"/>
    </location>
</feature>
<accession>A0AAV3RH91</accession>
<evidence type="ECO:0000259" key="1">
    <source>
        <dbReference type="Pfam" id="PF13456"/>
    </source>
</evidence>
<sequence>MRSSECDCYMLMARETRVGRQNLNKAPKGHNIEYALRFAFTATNNEAKYEALANGLSLANALGVEHIHVRMDSQLLVGHVKGDFKIDETKERNQEADRLSQLSMEEYGLMQVSIPVEWVTEEAFRMKEVMNNASEGEGSILRPWY</sequence>
<dbReference type="Proteomes" id="UP001454036">
    <property type="component" value="Unassembled WGS sequence"/>
</dbReference>
<keyword evidence="3" id="KW-1185">Reference proteome</keyword>
<dbReference type="PANTHER" id="PTHR48475:SF2">
    <property type="entry name" value="RIBONUCLEASE H"/>
    <property type="match status" value="1"/>
</dbReference>
<gene>
    <name evidence="2" type="ORF">LIER_28873</name>
</gene>
<protein>
    <recommendedName>
        <fullName evidence="1">RNase H type-1 domain-containing protein</fullName>
    </recommendedName>
</protein>
<organism evidence="2 3">
    <name type="scientific">Lithospermum erythrorhizon</name>
    <name type="common">Purple gromwell</name>
    <name type="synonym">Lithospermum officinale var. erythrorhizon</name>
    <dbReference type="NCBI Taxonomy" id="34254"/>
    <lineage>
        <taxon>Eukaryota</taxon>
        <taxon>Viridiplantae</taxon>
        <taxon>Streptophyta</taxon>
        <taxon>Embryophyta</taxon>
        <taxon>Tracheophyta</taxon>
        <taxon>Spermatophyta</taxon>
        <taxon>Magnoliopsida</taxon>
        <taxon>eudicotyledons</taxon>
        <taxon>Gunneridae</taxon>
        <taxon>Pentapetalae</taxon>
        <taxon>asterids</taxon>
        <taxon>lamiids</taxon>
        <taxon>Boraginales</taxon>
        <taxon>Boraginaceae</taxon>
        <taxon>Boraginoideae</taxon>
        <taxon>Lithospermeae</taxon>
        <taxon>Lithospermum</taxon>
    </lineage>
</organism>
<name>A0AAV3RH91_LITER</name>
<dbReference type="InterPro" id="IPR002156">
    <property type="entry name" value="RNaseH_domain"/>
</dbReference>
<dbReference type="Gene3D" id="3.30.420.10">
    <property type="entry name" value="Ribonuclease H-like superfamily/Ribonuclease H"/>
    <property type="match status" value="1"/>
</dbReference>